<organism evidence="1 2">
    <name type="scientific">Characodon lateralis</name>
    <dbReference type="NCBI Taxonomy" id="208331"/>
    <lineage>
        <taxon>Eukaryota</taxon>
        <taxon>Metazoa</taxon>
        <taxon>Chordata</taxon>
        <taxon>Craniata</taxon>
        <taxon>Vertebrata</taxon>
        <taxon>Euteleostomi</taxon>
        <taxon>Actinopterygii</taxon>
        <taxon>Neopterygii</taxon>
        <taxon>Teleostei</taxon>
        <taxon>Neoteleostei</taxon>
        <taxon>Acanthomorphata</taxon>
        <taxon>Ovalentaria</taxon>
        <taxon>Atherinomorphae</taxon>
        <taxon>Cyprinodontiformes</taxon>
        <taxon>Goodeidae</taxon>
        <taxon>Characodon</taxon>
    </lineage>
</organism>
<dbReference type="EMBL" id="JAHUTJ010011849">
    <property type="protein sequence ID" value="MED6268942.1"/>
    <property type="molecule type" value="Genomic_DNA"/>
</dbReference>
<evidence type="ECO:0000313" key="1">
    <source>
        <dbReference type="EMBL" id="MED6268942.1"/>
    </source>
</evidence>
<gene>
    <name evidence="1" type="ORF">CHARACLAT_028001</name>
</gene>
<comment type="caution">
    <text evidence="1">The sequence shown here is derived from an EMBL/GenBank/DDBJ whole genome shotgun (WGS) entry which is preliminary data.</text>
</comment>
<evidence type="ECO:0000313" key="2">
    <source>
        <dbReference type="Proteomes" id="UP001352852"/>
    </source>
</evidence>
<sequence length="99" mass="10941">MFCVSSRLQSLTDFLPASPQHNGATTLFNGGDSVPRGLCNVVFSPRIAFAYRPKSKMLLLHVCCVPYMTGDKLQMGLFFSPLFPKSRVRNTSASHCVEL</sequence>
<dbReference type="Proteomes" id="UP001352852">
    <property type="component" value="Unassembled WGS sequence"/>
</dbReference>
<name>A0ABU7D1Z2_9TELE</name>
<accession>A0ABU7D1Z2</accession>
<protein>
    <submittedName>
        <fullName evidence="1">Uncharacterized protein</fullName>
    </submittedName>
</protein>
<keyword evidence="2" id="KW-1185">Reference proteome</keyword>
<reference evidence="1 2" key="1">
    <citation type="submission" date="2021-06" db="EMBL/GenBank/DDBJ databases">
        <authorList>
            <person name="Palmer J.M."/>
        </authorList>
    </citation>
    <scope>NUCLEOTIDE SEQUENCE [LARGE SCALE GENOMIC DNA]</scope>
    <source>
        <strain evidence="1 2">CL_MEX2019</strain>
        <tissue evidence="1">Muscle</tissue>
    </source>
</reference>
<proteinExistence type="predicted"/>